<feature type="compositionally biased region" description="Basic and acidic residues" evidence="3">
    <location>
        <begin position="300"/>
        <end position="313"/>
    </location>
</feature>
<dbReference type="AlphaFoldDB" id="A0A0C6FMS9"/>
<dbReference type="EMBL" id="AP014705">
    <property type="protein sequence ID" value="BAQ49658.1"/>
    <property type="molecule type" value="Genomic_DNA"/>
</dbReference>
<evidence type="ECO:0000256" key="1">
    <source>
        <dbReference type="ARBA" id="ARBA00007847"/>
    </source>
</evidence>
<protein>
    <submittedName>
        <fullName evidence="4">Aspartate racemase</fullName>
    </submittedName>
</protein>
<keyword evidence="2" id="KW-0413">Isomerase</keyword>
<dbReference type="PANTHER" id="PTHR21198:SF7">
    <property type="entry name" value="ASPARTATE-GLUTAMATE RACEMASE FAMILY"/>
    <property type="match status" value="1"/>
</dbReference>
<evidence type="ECO:0000313" key="5">
    <source>
        <dbReference type="Proteomes" id="UP000061432"/>
    </source>
</evidence>
<feature type="compositionally biased region" description="Basic and acidic residues" evidence="3">
    <location>
        <begin position="72"/>
        <end position="83"/>
    </location>
</feature>
<reference evidence="4 5" key="1">
    <citation type="journal article" date="2015" name="Genome Announc.">
        <title>Complete Genome Sequence of Methylobacterium aquaticum Strain 22A, Isolated from Racomitrium japonicum Moss.</title>
        <authorList>
            <person name="Tani A."/>
            <person name="Ogura Y."/>
            <person name="Hayashi T."/>
            <person name="Kimbara K."/>
        </authorList>
    </citation>
    <scope>NUCLEOTIDE SEQUENCE [LARGE SCALE GENOMIC DNA]</scope>
    <source>
        <strain evidence="4 5">MA-22A</strain>
        <plasmid evidence="5">Plasmid pMaq22A_1p DNA</plasmid>
    </source>
</reference>
<evidence type="ECO:0000256" key="2">
    <source>
        <dbReference type="ARBA" id="ARBA00023235"/>
    </source>
</evidence>
<feature type="compositionally biased region" description="Basic residues" evidence="3">
    <location>
        <begin position="155"/>
        <end position="165"/>
    </location>
</feature>
<dbReference type="GO" id="GO:0047661">
    <property type="term" value="F:amino-acid racemase activity"/>
    <property type="evidence" value="ECO:0007669"/>
    <property type="project" value="InterPro"/>
</dbReference>
<feature type="compositionally biased region" description="Basic and acidic residues" evidence="3">
    <location>
        <begin position="173"/>
        <end position="201"/>
    </location>
</feature>
<dbReference type="Pfam" id="PF01177">
    <property type="entry name" value="Asp_Glu_race"/>
    <property type="match status" value="1"/>
</dbReference>
<keyword evidence="4" id="KW-0614">Plasmid</keyword>
<dbReference type="KEGG" id="maqu:Maq22A_1p37380"/>
<dbReference type="Proteomes" id="UP000061432">
    <property type="component" value="Plasmid pMaq22A_1p"/>
</dbReference>
<dbReference type="PATRIC" id="fig|270351.10.peg.6749"/>
<dbReference type="PANTHER" id="PTHR21198">
    <property type="entry name" value="GLUTAMATE RACEMASE"/>
    <property type="match status" value="1"/>
</dbReference>
<feature type="compositionally biased region" description="Basic and acidic residues" evidence="3">
    <location>
        <begin position="220"/>
        <end position="233"/>
    </location>
</feature>
<geneLocation type="plasmid" evidence="5">
    <name>pMaq22A_1p DNA</name>
</geneLocation>
<accession>A0A0C6FMS9</accession>
<evidence type="ECO:0000313" key="4">
    <source>
        <dbReference type="EMBL" id="BAQ49658.1"/>
    </source>
</evidence>
<dbReference type="InterPro" id="IPR004380">
    <property type="entry name" value="Asp_race"/>
</dbReference>
<dbReference type="NCBIfam" id="TIGR00035">
    <property type="entry name" value="asp_race"/>
    <property type="match status" value="1"/>
</dbReference>
<dbReference type="InterPro" id="IPR015942">
    <property type="entry name" value="Asp/Glu/hydantoin_racemase"/>
</dbReference>
<feature type="compositionally biased region" description="Basic residues" evidence="3">
    <location>
        <begin position="210"/>
        <end position="219"/>
    </location>
</feature>
<sequence>MGDAALRAADGDPGGWPPGDQRARRLRRQGPGHDLRRGLPGLQGDRRRAAGRRHPADRGRGGGRLEVPARMGRAEPRRAEGRRGARLRHRDVGPRHPGHHLVAAGAGLFRGHGDLRRPRPAFGPVRGRGRQPDPGALAHRRRPARRPGPGDRAGLLRRRARHAGRRAGAVARPRPDPRELPRHRRPEYACRRARPDADRADPVPPDLRCQRHHRRLYRRGHQDGDRREGERQDLVPPRRRPGPGGARPQLPRLRRGPHPGRLLGRGDHPQGLAGAGAPPRHAGPGGRQGRARRGMGPAPGDHRLGRLDPDRRRLQAHAGPRHAPRRLRSRRRPRALAEREVRPPELPQGHALLGADPDGFGEVGRRGFRRRDDRRWTARGASSTGRGPEVQQKVIGLIGGMSWESSAEYYRIVNETVRARLGSLRSARCLMWSFDFGEIEALQHAGRWDEATAALIDAARRLERSGADVVLICTNTMHRMADEVQAAIGLPLLHIADPTAERIRAAGLSRVGLLGTAFTMEQDFYKGRLATRHGLDVLVPEAGDRAEVHRVIYEELVQGRVLPASRAAYRAVIARLVARGAQAVILGLHRDHAAGAAGGQPGAAVRHDGAARRGGGGLGAGGRLIETLGGSNNRWRCATSSRSF</sequence>
<feature type="region of interest" description="Disordered" evidence="3">
    <location>
        <begin position="1"/>
        <end position="342"/>
    </location>
</feature>
<dbReference type="Gene3D" id="3.40.50.1860">
    <property type="match status" value="2"/>
</dbReference>
<feature type="compositionally biased region" description="Low complexity" evidence="3">
    <location>
        <begin position="271"/>
        <end position="282"/>
    </location>
</feature>
<evidence type="ECO:0000256" key="3">
    <source>
        <dbReference type="SAM" id="MobiDB-lite"/>
    </source>
</evidence>
<gene>
    <name evidence="4" type="primary">racX</name>
    <name evidence="4" type="ORF">Maq22A_1p37380</name>
</gene>
<dbReference type="InterPro" id="IPR001920">
    <property type="entry name" value="Asp/Glu_race"/>
</dbReference>
<proteinExistence type="inferred from homology"/>
<reference evidence="5" key="2">
    <citation type="submission" date="2015-01" db="EMBL/GenBank/DDBJ databases">
        <title>Complete genome sequence of Methylobacterium aquaticum strain 22A.</title>
        <authorList>
            <person name="Tani A."/>
            <person name="Ogura Y."/>
            <person name="Hayashi T."/>
        </authorList>
    </citation>
    <scope>NUCLEOTIDE SEQUENCE [LARGE SCALE GENOMIC DNA]</scope>
    <source>
        <strain evidence="5">MA-22A</strain>
        <plasmid evidence="5">Plasmid pMaq22A_1p DNA</plasmid>
    </source>
</reference>
<feature type="compositionally biased region" description="Basic residues" evidence="3">
    <location>
        <begin position="319"/>
        <end position="334"/>
    </location>
</feature>
<comment type="similarity">
    <text evidence="1">Belongs to the aspartate/glutamate racemases family.</text>
</comment>
<feature type="compositionally biased region" description="Basic and acidic residues" evidence="3">
    <location>
        <begin position="44"/>
        <end position="60"/>
    </location>
</feature>
<organism evidence="4 5">
    <name type="scientific">Methylobacterium aquaticum</name>
    <dbReference type="NCBI Taxonomy" id="270351"/>
    <lineage>
        <taxon>Bacteria</taxon>
        <taxon>Pseudomonadati</taxon>
        <taxon>Pseudomonadota</taxon>
        <taxon>Alphaproteobacteria</taxon>
        <taxon>Hyphomicrobiales</taxon>
        <taxon>Methylobacteriaceae</taxon>
        <taxon>Methylobacterium</taxon>
    </lineage>
</organism>
<dbReference type="SUPFAM" id="SSF53681">
    <property type="entry name" value="Aspartate/glutamate racemase"/>
    <property type="match status" value="2"/>
</dbReference>
<name>A0A0C6FMS9_9HYPH</name>